<evidence type="ECO:0008006" key="4">
    <source>
        <dbReference type="Google" id="ProtNLM"/>
    </source>
</evidence>
<dbReference type="Proteomes" id="UP001428290">
    <property type="component" value="Unassembled WGS sequence"/>
</dbReference>
<keyword evidence="3" id="KW-1185">Reference proteome</keyword>
<accession>A0ABP9X0S7</accession>
<keyword evidence="1" id="KW-0812">Transmembrane</keyword>
<gene>
    <name evidence="2" type="ORF">Hgul01_02233</name>
</gene>
<sequence length="334" mass="37135">MEQGITTYSVEAQRLYERGLAAARGGQRRIAAGLLTKAVQLDPRHEQAWLWLSGVLDEPRDVEFCLQSALKINPHNQQARKGLAWVQQQQTKPASVTTPKSPSGLQQISIPTAEERAAEITPAAEKAWWQEWRDSERSGKVVRVASLVALILAISFTAVMLSVAKNQPLPEIPAGLDVAINDQADPQAVVAASEMNQVELLRYLSQVGEIRQRLDQAVTTYRATSDTSTVATEQIEAAKIYRDVVRQAYTDLERVKAPDILAEIHNEYKQGLQLEQAAFDDILEYYTNYNVAIANRAALRLQEADGHFQRAIGGLEAYNQELSNPQRGDSFGER</sequence>
<dbReference type="InterPro" id="IPR011990">
    <property type="entry name" value="TPR-like_helical_dom_sf"/>
</dbReference>
<dbReference type="SUPFAM" id="SSF48452">
    <property type="entry name" value="TPR-like"/>
    <property type="match status" value="1"/>
</dbReference>
<feature type="transmembrane region" description="Helical" evidence="1">
    <location>
        <begin position="141"/>
        <end position="164"/>
    </location>
</feature>
<dbReference type="EMBL" id="BAABRU010000007">
    <property type="protein sequence ID" value="GAA5528433.1"/>
    <property type="molecule type" value="Genomic_DNA"/>
</dbReference>
<evidence type="ECO:0000313" key="2">
    <source>
        <dbReference type="EMBL" id="GAA5528433.1"/>
    </source>
</evidence>
<comment type="caution">
    <text evidence="2">The sequence shown here is derived from an EMBL/GenBank/DDBJ whole genome shotgun (WGS) entry which is preliminary data.</text>
</comment>
<name>A0ABP9X0S7_9CHLR</name>
<evidence type="ECO:0000313" key="3">
    <source>
        <dbReference type="Proteomes" id="UP001428290"/>
    </source>
</evidence>
<dbReference type="Gene3D" id="1.25.40.10">
    <property type="entry name" value="Tetratricopeptide repeat domain"/>
    <property type="match status" value="1"/>
</dbReference>
<dbReference type="RefSeq" id="WP_345722050.1">
    <property type="nucleotide sequence ID" value="NZ_BAABRU010000007.1"/>
</dbReference>
<proteinExistence type="predicted"/>
<protein>
    <recommendedName>
        <fullName evidence="4">Tetratricopeptide repeat protein</fullName>
    </recommendedName>
</protein>
<keyword evidence="1" id="KW-1133">Transmembrane helix</keyword>
<evidence type="ECO:0000256" key="1">
    <source>
        <dbReference type="SAM" id="Phobius"/>
    </source>
</evidence>
<reference evidence="2 3" key="1">
    <citation type="submission" date="2024-02" db="EMBL/GenBank/DDBJ databases">
        <title>Herpetosiphon gulosus NBRC 112829.</title>
        <authorList>
            <person name="Ichikawa N."/>
            <person name="Katano-Makiyama Y."/>
            <person name="Hidaka K."/>
        </authorList>
    </citation>
    <scope>NUCLEOTIDE SEQUENCE [LARGE SCALE GENOMIC DNA]</scope>
    <source>
        <strain evidence="2 3">NBRC 112829</strain>
    </source>
</reference>
<organism evidence="2 3">
    <name type="scientific">Herpetosiphon gulosus</name>
    <dbReference type="NCBI Taxonomy" id="1973496"/>
    <lineage>
        <taxon>Bacteria</taxon>
        <taxon>Bacillati</taxon>
        <taxon>Chloroflexota</taxon>
        <taxon>Chloroflexia</taxon>
        <taxon>Herpetosiphonales</taxon>
        <taxon>Herpetosiphonaceae</taxon>
        <taxon>Herpetosiphon</taxon>
    </lineage>
</organism>
<keyword evidence="1" id="KW-0472">Membrane</keyword>